<keyword evidence="2" id="KW-1185">Reference proteome</keyword>
<gene>
    <name evidence="1" type="ORF">RCZ01_12740</name>
</gene>
<sequence length="136" mass="15745">MIKSITIDNLQTYSDAYKAEIFLHEKKVLLIFEPDGSAIEETLKFANKLIPNLEEFDDKAKKYLSKECLGIYNTEIRKKDEAKIDKNTFEIQLVLDEISFVGDDFVLFFYKGIAEDFTWVASSSDGENFDEYDILT</sequence>
<protein>
    <submittedName>
        <fullName evidence="1">Uncharacterized protein</fullName>
    </submittedName>
</protein>
<accession>A0A5M4B9K8</accession>
<dbReference type="EMBL" id="BLBC01000007">
    <property type="protein sequence ID" value="GET45972.1"/>
    <property type="molecule type" value="Genomic_DNA"/>
</dbReference>
<evidence type="ECO:0000313" key="1">
    <source>
        <dbReference type="EMBL" id="GET45972.1"/>
    </source>
</evidence>
<dbReference type="Proteomes" id="UP000398217">
    <property type="component" value="Unassembled WGS sequence"/>
</dbReference>
<evidence type="ECO:0000313" key="2">
    <source>
        <dbReference type="Proteomes" id="UP000398217"/>
    </source>
</evidence>
<dbReference type="OrthoDB" id="1151539at2"/>
<dbReference type="AlphaFoldDB" id="A0A5M4B9K8"/>
<reference evidence="2" key="1">
    <citation type="journal article" date="2020" name="Int. J. Syst. Evol. Microbiol.">
        <title>Capnocytophaga felis sp. nov. isolated from the feline oral cavity.</title>
        <authorList>
            <person name="Suzuki M."/>
            <person name="Umeda K."/>
            <person name="Kimura M."/>
            <person name="Imaoka K."/>
            <person name="Morikawa S."/>
            <person name="Maeda K."/>
        </authorList>
    </citation>
    <scope>NUCLEOTIDE SEQUENCE [LARGE SCALE GENOMIC DNA]</scope>
    <source>
        <strain evidence="2">KC07070</strain>
    </source>
</reference>
<dbReference type="RefSeq" id="WP_155284610.1">
    <property type="nucleotide sequence ID" value="NZ_BLBC01000007.1"/>
</dbReference>
<name>A0A5M4B9K8_9FLAO</name>
<proteinExistence type="predicted"/>
<comment type="caution">
    <text evidence="1">The sequence shown here is derived from an EMBL/GenBank/DDBJ whole genome shotgun (WGS) entry which is preliminary data.</text>
</comment>
<organism evidence="1 2">
    <name type="scientific">Capnocytophaga felis</name>
    <dbReference type="NCBI Taxonomy" id="2267611"/>
    <lineage>
        <taxon>Bacteria</taxon>
        <taxon>Pseudomonadati</taxon>
        <taxon>Bacteroidota</taxon>
        <taxon>Flavobacteriia</taxon>
        <taxon>Flavobacteriales</taxon>
        <taxon>Flavobacteriaceae</taxon>
        <taxon>Capnocytophaga</taxon>
    </lineage>
</organism>